<feature type="compositionally biased region" description="Basic and acidic residues" evidence="1">
    <location>
        <begin position="41"/>
        <end position="58"/>
    </location>
</feature>
<dbReference type="RefSeq" id="XP_055875901.1">
    <property type="nucleotide sequence ID" value="XM_056019926.1"/>
</dbReference>
<keyword evidence="2" id="KW-0472">Membrane</keyword>
<evidence type="ECO:0000313" key="4">
    <source>
        <dbReference type="RefSeq" id="XP_055875900.1"/>
    </source>
</evidence>
<organism evidence="3 8">
    <name type="scientific">Biomphalaria glabrata</name>
    <name type="common">Bloodfluke planorb</name>
    <name type="synonym">Freshwater snail</name>
    <dbReference type="NCBI Taxonomy" id="6526"/>
    <lineage>
        <taxon>Eukaryota</taxon>
        <taxon>Metazoa</taxon>
        <taxon>Spiralia</taxon>
        <taxon>Lophotrochozoa</taxon>
        <taxon>Mollusca</taxon>
        <taxon>Gastropoda</taxon>
        <taxon>Heterobranchia</taxon>
        <taxon>Euthyneura</taxon>
        <taxon>Panpulmonata</taxon>
        <taxon>Hygrophila</taxon>
        <taxon>Lymnaeoidea</taxon>
        <taxon>Planorbidae</taxon>
        <taxon>Biomphalaria</taxon>
    </lineage>
</organism>
<feature type="compositionally biased region" description="Polar residues" evidence="1">
    <location>
        <begin position="374"/>
        <end position="384"/>
    </location>
</feature>
<evidence type="ECO:0000313" key="6">
    <source>
        <dbReference type="RefSeq" id="XP_055875902.1"/>
    </source>
</evidence>
<dbReference type="AlphaFoldDB" id="A0A9W2ZLT9"/>
<evidence type="ECO:0000256" key="1">
    <source>
        <dbReference type="SAM" id="MobiDB-lite"/>
    </source>
</evidence>
<dbReference type="OMA" id="EQTEATH"/>
<gene>
    <name evidence="4 5 6 7 8 9" type="primary">LOC106064747</name>
</gene>
<keyword evidence="2" id="KW-1133">Transmembrane helix</keyword>
<evidence type="ECO:0000313" key="3">
    <source>
        <dbReference type="Proteomes" id="UP001165740"/>
    </source>
</evidence>
<proteinExistence type="predicted"/>
<evidence type="ECO:0000313" key="8">
    <source>
        <dbReference type="RefSeq" id="XP_055875904.1"/>
    </source>
</evidence>
<sequence>MLELEALPQTIVYTIIVVTMATLFLCCWRKKSRSGGVTDGKTSKVKPDSVKGPDKSKESSPSPVVEKSGNGSAIPSPSPASQATPELGDFSVVQRETEILRSYRKPAPPKNRARQSRAPRALNRSTENLDIFTELSEDELKSSDENDENTTDHLDSSKTDDNRKQDEEAIQLRPHSENDNSKRETRSSMLADIENTLARLHSTEESNAVEEATASDLSGKEAVTSLETGRSSPHADQHEGHSSQSNSAHSSPSNKPKVAPKVSPKPIPRKRNAPSQTHVSQDDKTPTESSSDTKTNEAVSADHVTSSQAQVTSAPQHVNSLLTLVETEESLAAKVTSPQEDTVPINTATESEQSQIDSDSTSEQECSQPAPETECQTTKETNIKVSVEDLSKPTEANISVQDTQQTVDQASASCDTKPEEDETLTNDKTTKQTITETEADSPLNQDSDEQKHLQTERKSPEQYPAADAESRASLKEVGRTETGQETQSSETEEQTDKEQDKTELTDDQIAKGKQSKIPVRAGIKSGSSSHQDKTSATK</sequence>
<feature type="compositionally biased region" description="Low complexity" evidence="1">
    <location>
        <begin position="72"/>
        <end position="85"/>
    </location>
</feature>
<feature type="transmembrane region" description="Helical" evidence="2">
    <location>
        <begin position="6"/>
        <end position="28"/>
    </location>
</feature>
<feature type="compositionally biased region" description="Polar residues" evidence="1">
    <location>
        <begin position="336"/>
        <end position="367"/>
    </location>
</feature>
<feature type="compositionally biased region" description="Low complexity" evidence="1">
    <location>
        <begin position="480"/>
        <end position="489"/>
    </location>
</feature>
<name>A0A9W2ZLT9_BIOGL</name>
<dbReference type="RefSeq" id="XP_055875903.1">
    <property type="nucleotide sequence ID" value="XM_056019928.1"/>
</dbReference>
<feature type="compositionally biased region" description="Basic and acidic residues" evidence="1">
    <location>
        <begin position="494"/>
        <end position="510"/>
    </location>
</feature>
<evidence type="ECO:0000313" key="5">
    <source>
        <dbReference type="RefSeq" id="XP_055875901.1"/>
    </source>
</evidence>
<dbReference type="RefSeq" id="XP_055875905.1">
    <property type="nucleotide sequence ID" value="XM_056019930.1"/>
</dbReference>
<feature type="compositionally biased region" description="Polar residues" evidence="1">
    <location>
        <begin position="287"/>
        <end position="314"/>
    </location>
</feature>
<dbReference type="RefSeq" id="XP_055875904.1">
    <property type="nucleotide sequence ID" value="XM_056019929.1"/>
</dbReference>
<feature type="compositionally biased region" description="Basic and acidic residues" evidence="1">
    <location>
        <begin position="138"/>
        <end position="167"/>
    </location>
</feature>
<dbReference type="RefSeq" id="XP_055875900.1">
    <property type="nucleotide sequence ID" value="XM_056019925.1"/>
</dbReference>
<feature type="compositionally biased region" description="Basic and acidic residues" evidence="1">
    <location>
        <begin position="468"/>
        <end position="479"/>
    </location>
</feature>
<feature type="compositionally biased region" description="Polar residues" evidence="1">
    <location>
        <begin position="394"/>
        <end position="414"/>
    </location>
</feature>
<feature type="region of interest" description="Disordered" evidence="1">
    <location>
        <begin position="33"/>
        <end position="314"/>
    </location>
</feature>
<dbReference type="RefSeq" id="XP_055875902.1">
    <property type="nucleotide sequence ID" value="XM_056019927.1"/>
</dbReference>
<feature type="compositionally biased region" description="Basic and acidic residues" evidence="1">
    <location>
        <begin position="174"/>
        <end position="186"/>
    </location>
</feature>
<dbReference type="GeneID" id="106064747"/>
<protein>
    <submittedName>
        <fullName evidence="4 5">Uncharacterized protein</fullName>
    </submittedName>
</protein>
<feature type="compositionally biased region" description="Basic and acidic residues" evidence="1">
    <location>
        <begin position="448"/>
        <end position="460"/>
    </location>
</feature>
<feature type="compositionally biased region" description="Low complexity" evidence="1">
    <location>
        <begin position="242"/>
        <end position="264"/>
    </location>
</feature>
<keyword evidence="3" id="KW-1185">Reference proteome</keyword>
<feature type="region of interest" description="Disordered" evidence="1">
    <location>
        <begin position="332"/>
        <end position="538"/>
    </location>
</feature>
<reference evidence="4 5" key="1">
    <citation type="submission" date="2025-04" db="UniProtKB">
        <authorList>
            <consortium name="RefSeq"/>
        </authorList>
    </citation>
    <scope>IDENTIFICATION</scope>
</reference>
<evidence type="ECO:0000256" key="2">
    <source>
        <dbReference type="SAM" id="Phobius"/>
    </source>
</evidence>
<accession>A0A9W2ZLT9</accession>
<evidence type="ECO:0000313" key="9">
    <source>
        <dbReference type="RefSeq" id="XP_055875905.1"/>
    </source>
</evidence>
<keyword evidence="2" id="KW-0812">Transmembrane</keyword>
<dbReference type="Proteomes" id="UP001165740">
    <property type="component" value="Chromosome 2"/>
</dbReference>
<dbReference type="OrthoDB" id="6161408at2759"/>
<evidence type="ECO:0000313" key="7">
    <source>
        <dbReference type="RefSeq" id="XP_055875903.1"/>
    </source>
</evidence>